<dbReference type="PROSITE" id="PS51896">
    <property type="entry name" value="ZF_C4H2"/>
    <property type="match status" value="1"/>
</dbReference>
<feature type="compositionally biased region" description="Basic residues" evidence="2">
    <location>
        <begin position="254"/>
        <end position="266"/>
    </location>
</feature>
<evidence type="ECO:0000313" key="4">
    <source>
        <dbReference type="EMBL" id="KAA0189871.1"/>
    </source>
</evidence>
<feature type="region of interest" description="Disordered" evidence="2">
    <location>
        <begin position="253"/>
        <end position="293"/>
    </location>
</feature>
<dbReference type="EMBL" id="LUCM01007482">
    <property type="protein sequence ID" value="KAA0189871.1"/>
    <property type="molecule type" value="Genomic_DNA"/>
</dbReference>
<comment type="caution">
    <text evidence="4">The sequence shown here is derived from an EMBL/GenBank/DDBJ whole genome shotgun (WGS) entry which is preliminary data.</text>
</comment>
<evidence type="ECO:0000313" key="5">
    <source>
        <dbReference type="Proteomes" id="UP000728185"/>
    </source>
</evidence>
<feature type="region of interest" description="Disordered" evidence="2">
    <location>
        <begin position="114"/>
        <end position="182"/>
    </location>
</feature>
<reference evidence="4" key="1">
    <citation type="submission" date="2019-05" db="EMBL/GenBank/DDBJ databases">
        <title>Annotation for the trematode Fasciolopsis buski.</title>
        <authorList>
            <person name="Choi Y.-J."/>
        </authorList>
    </citation>
    <scope>NUCLEOTIDE SEQUENCE</scope>
    <source>
        <strain evidence="4">HT</strain>
        <tissue evidence="4">Whole worm</tissue>
    </source>
</reference>
<proteinExistence type="predicted"/>
<keyword evidence="5" id="KW-1185">Reference proteome</keyword>
<name>A0A8E0RQC4_9TREM</name>
<gene>
    <name evidence="4" type="ORF">FBUS_03818</name>
</gene>
<feature type="compositionally biased region" description="Polar residues" evidence="2">
    <location>
        <begin position="139"/>
        <end position="163"/>
    </location>
</feature>
<dbReference type="InterPro" id="IPR018482">
    <property type="entry name" value="Znf-C4H2"/>
</dbReference>
<dbReference type="InterPro" id="IPR044069">
    <property type="entry name" value="ZF_C4H2"/>
</dbReference>
<evidence type="ECO:0000256" key="2">
    <source>
        <dbReference type="SAM" id="MobiDB-lite"/>
    </source>
</evidence>
<organism evidence="4 5">
    <name type="scientific">Fasciolopsis buskii</name>
    <dbReference type="NCBI Taxonomy" id="27845"/>
    <lineage>
        <taxon>Eukaryota</taxon>
        <taxon>Metazoa</taxon>
        <taxon>Spiralia</taxon>
        <taxon>Lophotrochozoa</taxon>
        <taxon>Platyhelminthes</taxon>
        <taxon>Trematoda</taxon>
        <taxon>Digenea</taxon>
        <taxon>Plagiorchiida</taxon>
        <taxon>Echinostomata</taxon>
        <taxon>Echinostomatoidea</taxon>
        <taxon>Fasciolidae</taxon>
        <taxon>Fasciolopsis</taxon>
    </lineage>
</organism>
<feature type="coiled-coil region" evidence="1">
    <location>
        <begin position="37"/>
        <end position="64"/>
    </location>
</feature>
<dbReference type="Proteomes" id="UP000728185">
    <property type="component" value="Unassembled WGS sequence"/>
</dbReference>
<accession>A0A8E0RQC4</accession>
<evidence type="ECO:0000259" key="3">
    <source>
        <dbReference type="PROSITE" id="PS51896"/>
    </source>
</evidence>
<sequence>MTKNSLQEQYRALGSLKEKTRQLNDTLESIGEHRIFTENETQRIAEYEEELKCLLADRAFHLQQVQLIEYDMMLLNQTIRHAKHDRLKVNMFAEQLQTDYDKLLSEVREQRTTLCSDQSSHDNDRSSHTRSQTKKTVRSNDLSGSQVALSSNSRPVEDTSNFNKPLAARKPETQLAVPHSVDPTDVEIDRQASQPVEAAANFQSFRLTCGSDSGLPSFLTTDGQSLSQAPPMKTCQSCQQLIHRNAPICPLCKTKSRSRHPKKTKTRPNAYPTAKPHETSVPFDNPCNTIPDT</sequence>
<evidence type="ECO:0000256" key="1">
    <source>
        <dbReference type="SAM" id="Coils"/>
    </source>
</evidence>
<keyword evidence="1" id="KW-0175">Coiled coil</keyword>
<feature type="domain" description="C4H2-type" evidence="3">
    <location>
        <begin position="227"/>
        <end position="269"/>
    </location>
</feature>
<dbReference type="PANTHER" id="PTHR31058:SF2">
    <property type="entry name" value="ZINC FINGER C4H2 DOMAIN-CONTAINING PROTEIN"/>
    <property type="match status" value="1"/>
</dbReference>
<dbReference type="OrthoDB" id="20865at2759"/>
<dbReference type="Pfam" id="PF10146">
    <property type="entry name" value="zf-C4H2"/>
    <property type="match status" value="1"/>
</dbReference>
<dbReference type="AlphaFoldDB" id="A0A8E0RQC4"/>
<dbReference type="GO" id="GO:0045666">
    <property type="term" value="P:positive regulation of neuron differentiation"/>
    <property type="evidence" value="ECO:0007669"/>
    <property type="project" value="TreeGrafter"/>
</dbReference>
<protein>
    <submittedName>
        <fullName evidence="4">Zinc finger C4H2 domain-containing protein</fullName>
    </submittedName>
</protein>
<dbReference type="GO" id="GO:0005634">
    <property type="term" value="C:nucleus"/>
    <property type="evidence" value="ECO:0007669"/>
    <property type="project" value="TreeGrafter"/>
</dbReference>
<dbReference type="PANTHER" id="PTHR31058">
    <property type="entry name" value="ZINC FINGER C4H2 DOMAIN-CONTAINING PROTEIN"/>
    <property type="match status" value="1"/>
</dbReference>